<reference evidence="5" key="1">
    <citation type="submission" date="2015-12" db="EMBL/GenBank/DDBJ databases">
        <authorList>
            <person name="Lauer A."/>
            <person name="Humrighouse B."/>
            <person name="Loparev V."/>
            <person name="Shewmaker P.L."/>
            <person name="Whitney A.M."/>
            <person name="McLaughlin R.W."/>
        </authorList>
    </citation>
    <scope>NUCLEOTIDE SEQUENCE [LARGE SCALE GENOMIC DNA]</scope>
    <source>
        <strain evidence="5">LMG 26678</strain>
    </source>
</reference>
<keyword evidence="3" id="KW-0996">Nickel insertion</keyword>
<keyword evidence="5" id="KW-1185">Reference proteome</keyword>
<sequence>MRQDTDGLIEMAFTNRNNRTIASRIYHEGNSRVSSNIPLANEKTPYYFFISTGGGFLEGEKYELDVTVAKEAHAIVTTQAPTYVYKCDNKIQTTQKTQLVLEEHSTFEYITDEVIPYKNSIYKQETNVQMKENATLILMDGVTAGWSADEQPFQYAELQMKTSIYMDEELIYNDHLLSEPLKNDMSALGYFEDGLNYNTLIIISPSCTKEVIETIRKKLNEIETTVNFGISSLEKPGFVLRALGKSGEENRYILMQALNHFRIEQLHYPELILSKNDNYIQN</sequence>
<dbReference type="STRING" id="118060.ATZ35_03020"/>
<evidence type="ECO:0000256" key="1">
    <source>
        <dbReference type="ARBA" id="ARBA00007177"/>
    </source>
</evidence>
<comment type="subcellular location">
    <subcellularLocation>
        <location evidence="3">Cytoplasm</location>
    </subcellularLocation>
</comment>
<dbReference type="KEGG" id="erx:ATZ35_03020"/>
<dbReference type="GO" id="GO:0016151">
    <property type="term" value="F:nickel cation binding"/>
    <property type="evidence" value="ECO:0007669"/>
    <property type="project" value="UniProtKB-UniRule"/>
</dbReference>
<dbReference type="RefSeq" id="WP_208929467.1">
    <property type="nucleotide sequence ID" value="NZ_CP013655.1"/>
</dbReference>
<dbReference type="Proteomes" id="UP000067523">
    <property type="component" value="Chromosome"/>
</dbReference>
<comment type="subunit">
    <text evidence="3">UreD, UreF and UreG form a complex that acts as a GTP-hydrolysis-dependent molecular chaperone, activating the urease apoprotein by helping to assemble the nickel containing metallocenter of UreC. The UreE protein probably delivers the nickel.</text>
</comment>
<evidence type="ECO:0000256" key="3">
    <source>
        <dbReference type="HAMAP-Rule" id="MF_01384"/>
    </source>
</evidence>
<evidence type="ECO:0000313" key="4">
    <source>
        <dbReference type="EMBL" id="ALS36165.1"/>
    </source>
</evidence>
<protein>
    <recommendedName>
        <fullName evidence="3">Urease accessory protein UreD</fullName>
    </recommendedName>
</protein>
<dbReference type="PANTHER" id="PTHR33643:SF1">
    <property type="entry name" value="UREASE ACCESSORY PROTEIN D"/>
    <property type="match status" value="1"/>
</dbReference>
<dbReference type="EMBL" id="CP013655">
    <property type="protein sequence ID" value="ALS36165.1"/>
    <property type="molecule type" value="Genomic_DNA"/>
</dbReference>
<dbReference type="PANTHER" id="PTHR33643">
    <property type="entry name" value="UREASE ACCESSORY PROTEIN D"/>
    <property type="match status" value="1"/>
</dbReference>
<dbReference type="InterPro" id="IPR002669">
    <property type="entry name" value="UreD"/>
</dbReference>
<comment type="function">
    <text evidence="3">Required for maturation of urease via the functional incorporation of the urease nickel metallocenter.</text>
</comment>
<dbReference type="HAMAP" id="MF_01384">
    <property type="entry name" value="UreD"/>
    <property type="match status" value="1"/>
</dbReference>
<organism evidence="4 5">
    <name type="scientific">Enterococcus rotai</name>
    <dbReference type="NCBI Taxonomy" id="118060"/>
    <lineage>
        <taxon>Bacteria</taxon>
        <taxon>Bacillati</taxon>
        <taxon>Bacillota</taxon>
        <taxon>Bacilli</taxon>
        <taxon>Lactobacillales</taxon>
        <taxon>Enterococcaceae</taxon>
        <taxon>Enterococcus</taxon>
    </lineage>
</organism>
<keyword evidence="2 3" id="KW-0143">Chaperone</keyword>
<dbReference type="Pfam" id="PF01774">
    <property type="entry name" value="UreD"/>
    <property type="match status" value="1"/>
</dbReference>
<evidence type="ECO:0000313" key="5">
    <source>
        <dbReference type="Proteomes" id="UP000067523"/>
    </source>
</evidence>
<comment type="similarity">
    <text evidence="1 3">Belongs to the UreD family.</text>
</comment>
<dbReference type="GO" id="GO:0005737">
    <property type="term" value="C:cytoplasm"/>
    <property type="evidence" value="ECO:0007669"/>
    <property type="project" value="UniProtKB-SubCell"/>
</dbReference>
<proteinExistence type="inferred from homology"/>
<accession>A0A0U2LU85</accession>
<evidence type="ECO:0000256" key="2">
    <source>
        <dbReference type="ARBA" id="ARBA00023186"/>
    </source>
</evidence>
<dbReference type="AlphaFoldDB" id="A0A0U2LU85"/>
<gene>
    <name evidence="3" type="primary">ureD</name>
    <name evidence="4" type="ORF">ATZ35_03020</name>
</gene>
<name>A0A0U2LU85_9ENTE</name>
<keyword evidence="3" id="KW-0963">Cytoplasm</keyword>